<evidence type="ECO:0000313" key="2">
    <source>
        <dbReference type="EMBL" id="QSX78619.1"/>
    </source>
</evidence>
<proteinExistence type="predicted"/>
<evidence type="ECO:0000313" key="3">
    <source>
        <dbReference type="Proteomes" id="UP000639274"/>
    </source>
</evidence>
<protein>
    <recommendedName>
        <fullName evidence="4">SH3 domain-containing protein</fullName>
    </recommendedName>
</protein>
<accession>A0A975AS73</accession>
<organism evidence="2 3">
    <name type="scientific">Agrilutibacter solisilvae</name>
    <dbReference type="NCBI Taxonomy" id="2763317"/>
    <lineage>
        <taxon>Bacteria</taxon>
        <taxon>Pseudomonadati</taxon>
        <taxon>Pseudomonadota</taxon>
        <taxon>Gammaproteobacteria</taxon>
        <taxon>Lysobacterales</taxon>
        <taxon>Lysobacteraceae</taxon>
        <taxon>Agrilutibacter</taxon>
    </lineage>
</organism>
<keyword evidence="3" id="KW-1185">Reference proteome</keyword>
<dbReference type="Proteomes" id="UP000639274">
    <property type="component" value="Chromosome"/>
</dbReference>
<name>A0A975AS73_9GAMM</name>
<evidence type="ECO:0000256" key="1">
    <source>
        <dbReference type="SAM" id="SignalP"/>
    </source>
</evidence>
<feature type="chain" id="PRO_5037769510" description="SH3 domain-containing protein" evidence="1">
    <location>
        <begin position="20"/>
        <end position="458"/>
    </location>
</feature>
<keyword evidence="1" id="KW-0732">Signal</keyword>
<evidence type="ECO:0008006" key="4">
    <source>
        <dbReference type="Google" id="ProtNLM"/>
    </source>
</evidence>
<sequence>MAALRVTLIALLTVGVALAGLVAPGAPAWAQASGKAADKAAKAADAACAAQPAPSRQYVATTSARLRRSPRADAATVATLPIGTALQVECRVSGWARAGSGDPPATGWVREDLLQADMPTLEALISAHGRAKAGERKALAERAVALAPFDARSHQLMIETLAARRDRKGAQQASALRDRMVNPKGEQLGKEPWTLFAVEDGMVNAVAIIEGPDRFRDASTWTPPGTRGAPDTSPFLLPWRGLHFYRRGGADGVVQVLQAPAAEAIGFFSPVRHPPATAREATLQGLASNRVVTSAEAPVAAAPSRSERSHLDRALRAALKRERVPAKAISALFAAGPNDERGGVERHVLAASGKPILLITANWRLPAPAADQEPPLLDAVLLMEADGKGNYKVTHRLVQKTVGDAIAHHDFVDQLDLDQDGVAELVFRVGHYEGHDYEIWRCDGEAWKTVFQGAYTGV</sequence>
<dbReference type="KEGG" id="lsf:I8J32_001360"/>
<dbReference type="RefSeq" id="WP_200614319.1">
    <property type="nucleotide sequence ID" value="NZ_CP071518.1"/>
</dbReference>
<gene>
    <name evidence="2" type="ORF">I8J32_001360</name>
</gene>
<reference evidence="2 3" key="1">
    <citation type="submission" date="2021-03" db="EMBL/GenBank/DDBJ databases">
        <title>Lysobacter sp. nov. isolated from soil of gangwondo yeongwol, south Korea.</title>
        <authorList>
            <person name="Kim K.R."/>
            <person name="Kim K.H."/>
            <person name="Jeon C.O."/>
        </authorList>
    </citation>
    <scope>NUCLEOTIDE SEQUENCE [LARGE SCALE GENOMIC DNA]</scope>
    <source>
        <strain evidence="2 3">R19</strain>
    </source>
</reference>
<dbReference type="EMBL" id="CP071518">
    <property type="protein sequence ID" value="QSX78619.1"/>
    <property type="molecule type" value="Genomic_DNA"/>
</dbReference>
<dbReference type="AlphaFoldDB" id="A0A975AS73"/>
<feature type="signal peptide" evidence="1">
    <location>
        <begin position="1"/>
        <end position="19"/>
    </location>
</feature>